<dbReference type="EMBL" id="MH567000">
    <property type="protein sequence ID" value="QAV57609.1"/>
    <property type="molecule type" value="Genomic_DNA"/>
</dbReference>
<proteinExistence type="predicted"/>
<reference evidence="1" key="1">
    <citation type="journal article" date="2019" name="ACS Chem. Biol.">
        <title>Biosynthetic basis for structural diversity of aminophenylpyrrole-derived alkaloids.</title>
        <authorList>
            <person name="Linares-Otoya L."/>
            <person name="Liu Y."/>
            <person name="Linares-Otoya V."/>
            <person name="Armas-Mantilla L."/>
            <person name="Cruesemann M."/>
            <person name="Ganoza-Yupanqui M.L."/>
            <person name="Campos-Florian J."/>
            <person name="Koenig G.M."/>
            <person name="Schaberle T.F."/>
        </authorList>
    </citation>
    <scope>NUCLEOTIDE SEQUENCE</scope>
    <source>
        <strain evidence="1">S47</strain>
    </source>
</reference>
<protein>
    <submittedName>
        <fullName evidence="1">MarA</fullName>
    </submittedName>
</protein>
<organism evidence="1">
    <name type="scientific">Porifericola rhodea</name>
    <dbReference type="NCBI Taxonomy" id="930972"/>
    <lineage>
        <taxon>Bacteria</taxon>
        <taxon>Pseudomonadati</taxon>
        <taxon>Bacteroidota</taxon>
        <taxon>Cytophagia</taxon>
        <taxon>Cytophagales</taxon>
        <taxon>Catalimonadaceae</taxon>
        <taxon>Porifericola</taxon>
    </lineage>
</organism>
<evidence type="ECO:0000313" key="1">
    <source>
        <dbReference type="EMBL" id="QAV57609.1"/>
    </source>
</evidence>
<name>A0A494WDD1_9BACT</name>
<accession>A0A494WDD1</accession>
<sequence>MITTSKAIYSDSCAEITFDETNKIVVAKWSGFLKLDTTKKACDAMVKFVKENRVNKHLSDQSTLKVLSKEVQGYLVGEAFPELDKAGLRRLAVLVSEDVFAKATVDNVNNATMMGNIKVKTCNSKKECIEYLNE</sequence>
<dbReference type="RefSeq" id="WP_302240076.1">
    <property type="nucleotide sequence ID" value="NZ_CP119421.1"/>
</dbReference>
<dbReference type="AlphaFoldDB" id="A0A494WDD1"/>